<proteinExistence type="predicted"/>
<dbReference type="AlphaFoldDB" id="B8G504"/>
<dbReference type="Proteomes" id="UP000002508">
    <property type="component" value="Chromosome"/>
</dbReference>
<dbReference type="InterPro" id="IPR009091">
    <property type="entry name" value="RCC1/BLIP-II"/>
</dbReference>
<keyword evidence="2" id="KW-1185">Reference proteome</keyword>
<organism evidence="1 2">
    <name type="scientific">Chloroflexus aggregans (strain MD-66 / DSM 9485)</name>
    <dbReference type="NCBI Taxonomy" id="326427"/>
    <lineage>
        <taxon>Bacteria</taxon>
        <taxon>Bacillati</taxon>
        <taxon>Chloroflexota</taxon>
        <taxon>Chloroflexia</taxon>
        <taxon>Chloroflexales</taxon>
        <taxon>Chloroflexineae</taxon>
        <taxon>Chloroflexaceae</taxon>
        <taxon>Chloroflexus</taxon>
    </lineage>
</organism>
<dbReference type="EMBL" id="CP001337">
    <property type="protein sequence ID" value="ACL23637.1"/>
    <property type="molecule type" value="Genomic_DNA"/>
</dbReference>
<dbReference type="KEGG" id="cag:Cagg_0713"/>
<dbReference type="Pfam" id="PF13540">
    <property type="entry name" value="RCC1_2"/>
    <property type="match status" value="1"/>
</dbReference>
<sequence>MDVVGLPSGVAAIAVGGQHTCARTATGGVTCWGSNFSEQLGDGRALYRTTPVDVVMSAQGQYTYR</sequence>
<dbReference type="Gene3D" id="2.130.10.30">
    <property type="entry name" value="Regulator of chromosome condensation 1/beta-lactamase-inhibitor protein II"/>
    <property type="match status" value="1"/>
</dbReference>
<protein>
    <submittedName>
        <fullName evidence="1">Regulator of chromosome condensation RCC1</fullName>
    </submittedName>
</protein>
<dbReference type="HOGENOM" id="CLU_2841797_0_0_0"/>
<evidence type="ECO:0000313" key="1">
    <source>
        <dbReference type="EMBL" id="ACL23637.1"/>
    </source>
</evidence>
<name>B8G504_CHLAD</name>
<gene>
    <name evidence="1" type="ordered locus">Cagg_0713</name>
</gene>
<accession>B8G504</accession>
<dbReference type="SUPFAM" id="SSF50985">
    <property type="entry name" value="RCC1/BLIP-II"/>
    <property type="match status" value="1"/>
</dbReference>
<dbReference type="STRING" id="326427.Cagg_0713"/>
<reference evidence="1" key="1">
    <citation type="submission" date="2008-12" db="EMBL/GenBank/DDBJ databases">
        <title>Complete sequence of Chloroflexus aggregans DSM 9485.</title>
        <authorList>
            <consortium name="US DOE Joint Genome Institute"/>
            <person name="Lucas S."/>
            <person name="Copeland A."/>
            <person name="Lapidus A."/>
            <person name="Glavina del Rio T."/>
            <person name="Dalin E."/>
            <person name="Tice H."/>
            <person name="Pitluck S."/>
            <person name="Foster B."/>
            <person name="Larimer F."/>
            <person name="Land M."/>
            <person name="Hauser L."/>
            <person name="Kyrpides N."/>
            <person name="Mikhailova N."/>
            <person name="Bryant D."/>
            <person name="Richardson P."/>
        </authorList>
    </citation>
    <scope>NUCLEOTIDE SEQUENCE</scope>
    <source>
        <strain evidence="1">DSM 9485</strain>
    </source>
</reference>
<evidence type="ECO:0000313" key="2">
    <source>
        <dbReference type="Proteomes" id="UP000002508"/>
    </source>
</evidence>
<dbReference type="eggNOG" id="COG5184">
    <property type="taxonomic scope" value="Bacteria"/>
</dbReference>